<evidence type="ECO:0000256" key="1">
    <source>
        <dbReference type="ARBA" id="ARBA00023015"/>
    </source>
</evidence>
<dbReference type="OrthoDB" id="9799747at2"/>
<keyword evidence="5" id="KW-1185">Reference proteome</keyword>
<protein>
    <submittedName>
        <fullName evidence="4">MarR family transcriptional regulator, 2-MHQ and catechol-resistance regulon repressor</fullName>
    </submittedName>
</protein>
<organism evidence="4 5">
    <name type="scientific">Terriglobus roseus</name>
    <dbReference type="NCBI Taxonomy" id="392734"/>
    <lineage>
        <taxon>Bacteria</taxon>
        <taxon>Pseudomonadati</taxon>
        <taxon>Acidobacteriota</taxon>
        <taxon>Terriglobia</taxon>
        <taxon>Terriglobales</taxon>
        <taxon>Acidobacteriaceae</taxon>
        <taxon>Terriglobus</taxon>
    </lineage>
</organism>
<dbReference type="GO" id="GO:0003700">
    <property type="term" value="F:DNA-binding transcription factor activity"/>
    <property type="evidence" value="ECO:0007669"/>
    <property type="project" value="InterPro"/>
</dbReference>
<keyword evidence="1" id="KW-0805">Transcription regulation</keyword>
<dbReference type="InterPro" id="IPR039422">
    <property type="entry name" value="MarR/SlyA-like"/>
</dbReference>
<dbReference type="GO" id="GO:0006950">
    <property type="term" value="P:response to stress"/>
    <property type="evidence" value="ECO:0007669"/>
    <property type="project" value="TreeGrafter"/>
</dbReference>
<proteinExistence type="predicted"/>
<dbReference type="RefSeq" id="WP_083343387.1">
    <property type="nucleotide sequence ID" value="NZ_LT629690.1"/>
</dbReference>
<sequence>MQTMHESETSETHFTSAASLWLVMMKAYRSMEAYIESTVAAQDIGLSDFMIMEALLHKGPMSMSQIGDKVLLANPSMTAAVDRLEKLGYVSRCSGATDKRVRTVDLTKEGRKVIRRIFTQHEQDLEEVMAGVCATMRGPVRDALKKIGLAAKAKTVARTLTTD</sequence>
<dbReference type="Gene3D" id="1.10.10.10">
    <property type="entry name" value="Winged helix-like DNA-binding domain superfamily/Winged helix DNA-binding domain"/>
    <property type="match status" value="1"/>
</dbReference>
<gene>
    <name evidence="4" type="ORF">SAMN05444167_0047</name>
</gene>
<dbReference type="PANTHER" id="PTHR33164:SF56">
    <property type="entry name" value="HTH-TYPE TRANSCRIPTIONAL REGULATOR MHQR"/>
    <property type="match status" value="1"/>
</dbReference>
<dbReference type="PROSITE" id="PS50995">
    <property type="entry name" value="HTH_MARR_2"/>
    <property type="match status" value="1"/>
</dbReference>
<dbReference type="InterPro" id="IPR036388">
    <property type="entry name" value="WH-like_DNA-bd_sf"/>
</dbReference>
<dbReference type="Pfam" id="PF01047">
    <property type="entry name" value="MarR"/>
    <property type="match status" value="1"/>
</dbReference>
<dbReference type="PANTHER" id="PTHR33164">
    <property type="entry name" value="TRANSCRIPTIONAL REGULATOR, MARR FAMILY"/>
    <property type="match status" value="1"/>
</dbReference>
<name>A0A1G7ENR7_9BACT</name>
<evidence type="ECO:0000313" key="5">
    <source>
        <dbReference type="Proteomes" id="UP000182427"/>
    </source>
</evidence>
<dbReference type="EMBL" id="LT629690">
    <property type="protein sequence ID" value="SDE65291.1"/>
    <property type="molecule type" value="Genomic_DNA"/>
</dbReference>
<feature type="domain" description="HTH marR-type" evidence="3">
    <location>
        <begin position="17"/>
        <end position="149"/>
    </location>
</feature>
<evidence type="ECO:0000313" key="4">
    <source>
        <dbReference type="EMBL" id="SDE65291.1"/>
    </source>
</evidence>
<dbReference type="AlphaFoldDB" id="A0A1G7ENR7"/>
<dbReference type="InterPro" id="IPR000835">
    <property type="entry name" value="HTH_MarR-typ"/>
</dbReference>
<dbReference type="PRINTS" id="PR00598">
    <property type="entry name" value="HTHMARR"/>
</dbReference>
<evidence type="ECO:0000256" key="2">
    <source>
        <dbReference type="ARBA" id="ARBA00023163"/>
    </source>
</evidence>
<dbReference type="SUPFAM" id="SSF46785">
    <property type="entry name" value="Winged helix' DNA-binding domain"/>
    <property type="match status" value="1"/>
</dbReference>
<reference evidence="4 5" key="1">
    <citation type="submission" date="2016-10" db="EMBL/GenBank/DDBJ databases">
        <authorList>
            <person name="de Groot N.N."/>
        </authorList>
    </citation>
    <scope>NUCLEOTIDE SEQUENCE [LARGE SCALE GENOMIC DNA]</scope>
    <source>
        <strain evidence="4 5">GAS232</strain>
    </source>
</reference>
<dbReference type="InterPro" id="IPR036390">
    <property type="entry name" value="WH_DNA-bd_sf"/>
</dbReference>
<accession>A0A1G7ENR7</accession>
<evidence type="ECO:0000259" key="3">
    <source>
        <dbReference type="PROSITE" id="PS50995"/>
    </source>
</evidence>
<dbReference type="Proteomes" id="UP000182427">
    <property type="component" value="Chromosome I"/>
</dbReference>
<dbReference type="SMART" id="SM00347">
    <property type="entry name" value="HTH_MARR"/>
    <property type="match status" value="1"/>
</dbReference>
<keyword evidence="2" id="KW-0804">Transcription</keyword>